<gene>
    <name evidence="1" type="ORF">T4A_4960</name>
</gene>
<accession>A0A0V1CTI8</accession>
<dbReference type="Proteomes" id="UP000054632">
    <property type="component" value="Unassembled WGS sequence"/>
</dbReference>
<evidence type="ECO:0000313" key="1">
    <source>
        <dbReference type="EMBL" id="KRY51987.1"/>
    </source>
</evidence>
<reference evidence="1 2" key="1">
    <citation type="submission" date="2015-01" db="EMBL/GenBank/DDBJ databases">
        <title>Evolution of Trichinella species and genotypes.</title>
        <authorList>
            <person name="Korhonen P.K."/>
            <person name="Edoardo P."/>
            <person name="Giuseppe L.R."/>
            <person name="Gasser R.B."/>
        </authorList>
    </citation>
    <scope>NUCLEOTIDE SEQUENCE [LARGE SCALE GENOMIC DNA]</scope>
    <source>
        <strain evidence="1">ISS13</strain>
    </source>
</reference>
<organism evidence="1 2">
    <name type="scientific">Trichinella pseudospiralis</name>
    <name type="common">Parasitic roundworm</name>
    <dbReference type="NCBI Taxonomy" id="6337"/>
    <lineage>
        <taxon>Eukaryota</taxon>
        <taxon>Metazoa</taxon>
        <taxon>Ecdysozoa</taxon>
        <taxon>Nematoda</taxon>
        <taxon>Enoplea</taxon>
        <taxon>Dorylaimia</taxon>
        <taxon>Trichinellida</taxon>
        <taxon>Trichinellidae</taxon>
        <taxon>Trichinella</taxon>
    </lineage>
</organism>
<dbReference type="AlphaFoldDB" id="A0A0V1CTI8"/>
<sequence length="45" mass="5109">MQALSISFQIKSNICQELCQEFSRFLSVTTQFCLLHGAICFTLHA</sequence>
<protein>
    <submittedName>
        <fullName evidence="1">Uncharacterized protein</fullName>
    </submittedName>
</protein>
<name>A0A0V1CTI8_TRIPS</name>
<proteinExistence type="predicted"/>
<dbReference type="EMBL" id="JYDR01003728">
    <property type="protein sequence ID" value="KRY51987.1"/>
    <property type="molecule type" value="Genomic_DNA"/>
</dbReference>
<comment type="caution">
    <text evidence="1">The sequence shown here is derived from an EMBL/GenBank/DDBJ whole genome shotgun (WGS) entry which is preliminary data.</text>
</comment>
<evidence type="ECO:0000313" key="2">
    <source>
        <dbReference type="Proteomes" id="UP000054632"/>
    </source>
</evidence>